<gene>
    <name evidence="1" type="ORF">IPJ27_06555</name>
</gene>
<sequence>MGNAGMTQWSGWAAALLWFLRQHGAFVIIGCLGDALSDKHLDKQQMKPPDSVEFWSRWVVGDLFDMGDENSDL</sequence>
<accession>A0A935PYW1</accession>
<dbReference type="EMBL" id="JADJMH010000004">
    <property type="protein sequence ID" value="MBK7674446.1"/>
    <property type="molecule type" value="Genomic_DNA"/>
</dbReference>
<reference evidence="1 2" key="1">
    <citation type="submission" date="2020-10" db="EMBL/GenBank/DDBJ databases">
        <title>Connecting structure to function with the recovery of over 1000 high-quality activated sludge metagenome-assembled genomes encoding full-length rRNA genes using long-read sequencing.</title>
        <authorList>
            <person name="Singleton C.M."/>
            <person name="Petriglieri F."/>
            <person name="Kristensen J.M."/>
            <person name="Kirkegaard R.H."/>
            <person name="Michaelsen T.Y."/>
            <person name="Andersen M.H."/>
            <person name="Karst S.M."/>
            <person name="Dueholm M.S."/>
            <person name="Nielsen P.H."/>
            <person name="Albertsen M."/>
        </authorList>
    </citation>
    <scope>NUCLEOTIDE SEQUENCE [LARGE SCALE GENOMIC DNA]</scope>
    <source>
        <strain evidence="1">EsbW_18-Q3-R4-48_BATAC.285</strain>
    </source>
</reference>
<name>A0A935PYW1_9PROT</name>
<evidence type="ECO:0000313" key="2">
    <source>
        <dbReference type="Proteomes" id="UP000697998"/>
    </source>
</evidence>
<organism evidence="1 2">
    <name type="scientific">Candidatus Accumulibacter proximus</name>
    <dbReference type="NCBI Taxonomy" id="2954385"/>
    <lineage>
        <taxon>Bacteria</taxon>
        <taxon>Pseudomonadati</taxon>
        <taxon>Pseudomonadota</taxon>
        <taxon>Betaproteobacteria</taxon>
        <taxon>Candidatus Accumulibacter</taxon>
    </lineage>
</organism>
<comment type="caution">
    <text evidence="1">The sequence shown here is derived from an EMBL/GenBank/DDBJ whole genome shotgun (WGS) entry which is preliminary data.</text>
</comment>
<dbReference type="AlphaFoldDB" id="A0A935PYW1"/>
<dbReference type="Proteomes" id="UP000697998">
    <property type="component" value="Unassembled WGS sequence"/>
</dbReference>
<evidence type="ECO:0000313" key="1">
    <source>
        <dbReference type="EMBL" id="MBK7674446.1"/>
    </source>
</evidence>
<proteinExistence type="predicted"/>
<protein>
    <submittedName>
        <fullName evidence="1">Uncharacterized protein</fullName>
    </submittedName>
</protein>